<dbReference type="SUPFAM" id="SSF47413">
    <property type="entry name" value="lambda repressor-like DNA-binding domains"/>
    <property type="match status" value="1"/>
</dbReference>
<dbReference type="InterPro" id="IPR046335">
    <property type="entry name" value="LacI/GalR-like_sensor"/>
</dbReference>
<dbReference type="PANTHER" id="PTHR30146:SF109">
    <property type="entry name" value="HTH-TYPE TRANSCRIPTIONAL REGULATOR GALS"/>
    <property type="match status" value="1"/>
</dbReference>
<dbReference type="STRING" id="1423801.FD50_GL001711"/>
<comment type="caution">
    <text evidence="5">The sequence shown here is derived from an EMBL/GenBank/DDBJ whole genome shotgun (WGS) entry which is preliminary data.</text>
</comment>
<dbReference type="Gene3D" id="3.40.50.2300">
    <property type="match status" value="2"/>
</dbReference>
<dbReference type="CDD" id="cd01392">
    <property type="entry name" value="HTH_LacI"/>
    <property type="match status" value="1"/>
</dbReference>
<dbReference type="InterPro" id="IPR010982">
    <property type="entry name" value="Lambda_DNA-bd_dom_sf"/>
</dbReference>
<evidence type="ECO:0000259" key="4">
    <source>
        <dbReference type="PROSITE" id="PS50932"/>
    </source>
</evidence>
<dbReference type="GO" id="GO:0000976">
    <property type="term" value="F:transcription cis-regulatory region binding"/>
    <property type="evidence" value="ECO:0007669"/>
    <property type="project" value="TreeGrafter"/>
</dbReference>
<dbReference type="Pfam" id="PF00356">
    <property type="entry name" value="LacI"/>
    <property type="match status" value="1"/>
</dbReference>
<dbReference type="PANTHER" id="PTHR30146">
    <property type="entry name" value="LACI-RELATED TRANSCRIPTIONAL REPRESSOR"/>
    <property type="match status" value="1"/>
</dbReference>
<organism evidence="5 6">
    <name type="scientific">Liquorilactobacillus satsumensis DSM 16230 = JCM 12392</name>
    <dbReference type="NCBI Taxonomy" id="1423801"/>
    <lineage>
        <taxon>Bacteria</taxon>
        <taxon>Bacillati</taxon>
        <taxon>Bacillota</taxon>
        <taxon>Bacilli</taxon>
        <taxon>Lactobacillales</taxon>
        <taxon>Lactobacillaceae</taxon>
        <taxon>Liquorilactobacillus</taxon>
    </lineage>
</organism>
<dbReference type="OrthoDB" id="9784962at2"/>
<gene>
    <name evidence="5" type="ORF">FD50_GL001711</name>
</gene>
<dbReference type="PROSITE" id="PS50932">
    <property type="entry name" value="HTH_LACI_2"/>
    <property type="match status" value="1"/>
</dbReference>
<evidence type="ECO:0000256" key="2">
    <source>
        <dbReference type="ARBA" id="ARBA00023125"/>
    </source>
</evidence>
<sequence length="333" mass="35881">MQATIKDIAKATGFSVATVSRVLSNKKGFFSEKTAAKVNQVAKELGYKKNMSATELVTKKSNVIAALINSTKTNFSDSIIKGIQDKADELGKTVIILYAGDRDARAQKKALTTALERSVAGILLLSVDLSPENLTLLKSARTPFYFISITFQDTALPCITSNDHGIGYLATSYLIRQGHRRIGLAGLDFSDSYTGKLRLAGYQAALAENQLSAHSEWVQAGDYSYEAGIAALDAYAQNSELPITAVIAGSDMVGIGILNRASALKIPVPQKLSIVTIDGTDLCRIVQPPLTSVTQDFYKMGYVGLERLLENAAGITYTQSELTERKSVLAVKK</sequence>
<evidence type="ECO:0000256" key="1">
    <source>
        <dbReference type="ARBA" id="ARBA00023015"/>
    </source>
</evidence>
<dbReference type="PATRIC" id="fig|1423801.4.peg.1749"/>
<name>A0A0R1V335_9LACO</name>
<keyword evidence="2" id="KW-0238">DNA-binding</keyword>
<proteinExistence type="predicted"/>
<dbReference type="Gene3D" id="1.10.260.40">
    <property type="entry name" value="lambda repressor-like DNA-binding domains"/>
    <property type="match status" value="1"/>
</dbReference>
<keyword evidence="1" id="KW-0805">Transcription regulation</keyword>
<reference evidence="5 6" key="1">
    <citation type="journal article" date="2015" name="Genome Announc.">
        <title>Expanding the biotechnology potential of lactobacilli through comparative genomics of 213 strains and associated genera.</title>
        <authorList>
            <person name="Sun Z."/>
            <person name="Harris H.M."/>
            <person name="McCann A."/>
            <person name="Guo C."/>
            <person name="Argimon S."/>
            <person name="Zhang W."/>
            <person name="Yang X."/>
            <person name="Jeffery I.B."/>
            <person name="Cooney J.C."/>
            <person name="Kagawa T.F."/>
            <person name="Liu W."/>
            <person name="Song Y."/>
            <person name="Salvetti E."/>
            <person name="Wrobel A."/>
            <person name="Rasinkangas P."/>
            <person name="Parkhill J."/>
            <person name="Rea M.C."/>
            <person name="O'Sullivan O."/>
            <person name="Ritari J."/>
            <person name="Douillard F.P."/>
            <person name="Paul Ross R."/>
            <person name="Yang R."/>
            <person name="Briner A.E."/>
            <person name="Felis G.E."/>
            <person name="de Vos W.M."/>
            <person name="Barrangou R."/>
            <person name="Klaenhammer T.R."/>
            <person name="Caufield P.W."/>
            <person name="Cui Y."/>
            <person name="Zhang H."/>
            <person name="O'Toole P.W."/>
        </authorList>
    </citation>
    <scope>NUCLEOTIDE SEQUENCE [LARGE SCALE GENOMIC DNA]</scope>
    <source>
        <strain evidence="5 6">DSM 16230</strain>
    </source>
</reference>
<evidence type="ECO:0000313" key="6">
    <source>
        <dbReference type="Proteomes" id="UP000051166"/>
    </source>
</evidence>
<dbReference type="InterPro" id="IPR000843">
    <property type="entry name" value="HTH_LacI"/>
</dbReference>
<dbReference type="AlphaFoldDB" id="A0A0R1V335"/>
<dbReference type="SMART" id="SM00354">
    <property type="entry name" value="HTH_LACI"/>
    <property type="match status" value="1"/>
</dbReference>
<dbReference type="GeneID" id="98308958"/>
<dbReference type="Pfam" id="PF13377">
    <property type="entry name" value="Peripla_BP_3"/>
    <property type="match status" value="1"/>
</dbReference>
<dbReference type="GO" id="GO:0003700">
    <property type="term" value="F:DNA-binding transcription factor activity"/>
    <property type="evidence" value="ECO:0007669"/>
    <property type="project" value="TreeGrafter"/>
</dbReference>
<evidence type="ECO:0000256" key="3">
    <source>
        <dbReference type="ARBA" id="ARBA00023163"/>
    </source>
</evidence>
<dbReference type="SUPFAM" id="SSF53822">
    <property type="entry name" value="Periplasmic binding protein-like I"/>
    <property type="match status" value="1"/>
</dbReference>
<dbReference type="RefSeq" id="WP_056961502.1">
    <property type="nucleotide sequence ID" value="NZ_AZFQ01000053.1"/>
</dbReference>
<protein>
    <submittedName>
        <fullName evidence="5">Transcriptional regulator</fullName>
    </submittedName>
</protein>
<dbReference type="EMBL" id="AZFQ01000053">
    <property type="protein sequence ID" value="KRL97157.1"/>
    <property type="molecule type" value="Genomic_DNA"/>
</dbReference>
<accession>A0A0R1V335</accession>
<dbReference type="InterPro" id="IPR028082">
    <property type="entry name" value="Peripla_BP_I"/>
</dbReference>
<evidence type="ECO:0000313" key="5">
    <source>
        <dbReference type="EMBL" id="KRL97157.1"/>
    </source>
</evidence>
<dbReference type="Proteomes" id="UP000051166">
    <property type="component" value="Unassembled WGS sequence"/>
</dbReference>
<keyword evidence="6" id="KW-1185">Reference proteome</keyword>
<keyword evidence="3" id="KW-0804">Transcription</keyword>
<feature type="domain" description="HTH lacI-type" evidence="4">
    <location>
        <begin position="3"/>
        <end position="58"/>
    </location>
</feature>